<evidence type="ECO:0000313" key="3">
    <source>
        <dbReference type="Proteomes" id="UP000004754"/>
    </source>
</evidence>
<dbReference type="GO" id="GO:0009100">
    <property type="term" value="P:glycoprotein metabolic process"/>
    <property type="evidence" value="ECO:0007669"/>
    <property type="project" value="UniProtKB-ARBA"/>
</dbReference>
<organism evidence="2 3">
    <name type="scientific">Pseudoramibacter alactolyticus ATCC 23263</name>
    <dbReference type="NCBI Taxonomy" id="887929"/>
    <lineage>
        <taxon>Bacteria</taxon>
        <taxon>Bacillati</taxon>
        <taxon>Bacillota</taxon>
        <taxon>Clostridia</taxon>
        <taxon>Eubacteriales</taxon>
        <taxon>Eubacteriaceae</taxon>
        <taxon>Pseudoramibacter</taxon>
    </lineage>
</organism>
<dbReference type="PANTHER" id="PTHR43404:SF2">
    <property type="entry name" value="LIPOPOLYSACCHARIDE CHOLINEPHOSPHOTRANSFERASE LICD"/>
    <property type="match status" value="1"/>
</dbReference>
<keyword evidence="3" id="KW-1185">Reference proteome</keyword>
<dbReference type="AlphaFoldDB" id="E6MFD0"/>
<comment type="caution">
    <text evidence="2">The sequence shown here is derived from an EMBL/GenBank/DDBJ whole genome shotgun (WGS) entry which is preliminary data.</text>
</comment>
<dbReference type="InterPro" id="IPR007074">
    <property type="entry name" value="LicD/FKTN/FKRP_NTP_transf"/>
</dbReference>
<dbReference type="EMBL" id="AEQN01000011">
    <property type="protein sequence ID" value="EFV02290.1"/>
    <property type="molecule type" value="Genomic_DNA"/>
</dbReference>
<protein>
    <submittedName>
        <fullName evidence="2">LICD family protein</fullName>
    </submittedName>
</protein>
<evidence type="ECO:0000259" key="1">
    <source>
        <dbReference type="Pfam" id="PF04991"/>
    </source>
</evidence>
<dbReference type="RefSeq" id="WP_006598137.1">
    <property type="nucleotide sequence ID" value="NZ_GL622359.1"/>
</dbReference>
<gene>
    <name evidence="2" type="ORF">HMP0721_0713</name>
</gene>
<evidence type="ECO:0000313" key="2">
    <source>
        <dbReference type="EMBL" id="EFV02290.1"/>
    </source>
</evidence>
<dbReference type="STRING" id="887929.HMP0721_0713"/>
<accession>E6MFD0</accession>
<dbReference type="Proteomes" id="UP000004754">
    <property type="component" value="Unassembled WGS sequence"/>
</dbReference>
<sequence>MKELNLQEIQKIGLDILLILKKICDEENIKLYLSGGTLLGAIRHQGFIPWDDDIDVCMPRPDYNRLIFVLHQKDKLPRHLQMICFEDGNFTLPYMKIFDKRTHYQTQYFKHRDDTGIWIDIFPYDGLPEDNNEVKKIYKTIGRYRKYLMLNMAVPSEGKNFVKRILKPAYIALIKKIYPAQKSGEKIVEMAQRYPYEETEKVGAVTWGLYGLGECVNKSEYEIPYNVNFEGYSFQTMSCWETYLTGLYGDYMKLPPKEKRTTHNMEVWFEDGEEI</sequence>
<dbReference type="InterPro" id="IPR052942">
    <property type="entry name" value="LPS_cholinephosphotransferase"/>
</dbReference>
<proteinExistence type="predicted"/>
<dbReference type="HOGENOM" id="CLU_075543_1_0_9"/>
<reference evidence="2 3" key="1">
    <citation type="submission" date="2010-12" db="EMBL/GenBank/DDBJ databases">
        <authorList>
            <person name="Muzny D."/>
            <person name="Qin X."/>
            <person name="Deng J."/>
            <person name="Jiang H."/>
            <person name="Liu Y."/>
            <person name="Qu J."/>
            <person name="Song X.-Z."/>
            <person name="Zhang L."/>
            <person name="Thornton R."/>
            <person name="Coyle M."/>
            <person name="Francisco L."/>
            <person name="Jackson L."/>
            <person name="Javaid M."/>
            <person name="Korchina V."/>
            <person name="Kovar C."/>
            <person name="Mata R."/>
            <person name="Mathew T."/>
            <person name="Ngo R."/>
            <person name="Nguyen L."/>
            <person name="Nguyen N."/>
            <person name="Okwuonu G."/>
            <person name="Ongeri F."/>
            <person name="Pham C."/>
            <person name="Simmons D."/>
            <person name="Wilczek-Boney K."/>
            <person name="Hale W."/>
            <person name="Jakkamsetti A."/>
            <person name="Pham P."/>
            <person name="Ruth R."/>
            <person name="San Lucas F."/>
            <person name="Warren J."/>
            <person name="Zhang J."/>
            <person name="Zhao Z."/>
            <person name="Zhou C."/>
            <person name="Zhu D."/>
            <person name="Lee S."/>
            <person name="Bess C."/>
            <person name="Blankenburg K."/>
            <person name="Forbes L."/>
            <person name="Fu Q."/>
            <person name="Gubbala S."/>
            <person name="Hirani K."/>
            <person name="Jayaseelan J.C."/>
            <person name="Lara F."/>
            <person name="Munidasa M."/>
            <person name="Palculict T."/>
            <person name="Patil S."/>
            <person name="Pu L.-L."/>
            <person name="Saada N."/>
            <person name="Tang L."/>
            <person name="Weissenberger G."/>
            <person name="Zhu Y."/>
            <person name="Hemphill L."/>
            <person name="Shang Y."/>
            <person name="Youmans B."/>
            <person name="Ayvaz T."/>
            <person name="Ross M."/>
            <person name="Santibanez J."/>
            <person name="Aqrawi P."/>
            <person name="Gross S."/>
            <person name="Joshi V."/>
            <person name="Fowler G."/>
            <person name="Nazareth L."/>
            <person name="Reid J."/>
            <person name="Worley K."/>
            <person name="Petrosino J."/>
            <person name="Highlander S."/>
            <person name="Gibbs R."/>
        </authorList>
    </citation>
    <scope>NUCLEOTIDE SEQUENCE [LARGE SCALE GENOMIC DNA]</scope>
    <source>
        <strain evidence="2 3">ATCC 23263</strain>
    </source>
</reference>
<feature type="domain" description="LicD/FKTN/FKRP nucleotidyltransferase" evidence="1">
    <location>
        <begin position="24"/>
        <end position="249"/>
    </location>
</feature>
<name>E6MFD0_9FIRM</name>
<dbReference type="Pfam" id="PF04991">
    <property type="entry name" value="LicD"/>
    <property type="match status" value="1"/>
</dbReference>
<dbReference type="OrthoDB" id="9786100at2"/>
<dbReference type="eggNOG" id="COG3475">
    <property type="taxonomic scope" value="Bacteria"/>
</dbReference>
<dbReference type="PANTHER" id="PTHR43404">
    <property type="entry name" value="LIPOPOLYSACCHARIDE CHOLINEPHOSPHOTRANSFERASE LICD"/>
    <property type="match status" value="1"/>
</dbReference>